<dbReference type="Pfam" id="PF06998">
    <property type="entry name" value="DUF1307"/>
    <property type="match status" value="1"/>
</dbReference>
<dbReference type="Gene3D" id="3.30.1830.10">
    <property type="entry name" value="YehR-like"/>
    <property type="match status" value="1"/>
</dbReference>
<dbReference type="EMBL" id="AEBR01000008">
    <property type="protein sequence ID" value="EFM83999.1"/>
    <property type="molecule type" value="Genomic_DNA"/>
</dbReference>
<name>A0A125W9D9_ENTFL</name>
<reference evidence="2 3" key="1">
    <citation type="submission" date="2010-07" db="EMBL/GenBank/DDBJ databases">
        <authorList>
            <person name="Sid Ahmed O."/>
        </authorList>
    </citation>
    <scope>NUCLEOTIDE SEQUENCE [LARGE SCALE GENOMIC DNA]</scope>
    <source>
        <strain evidence="2 3">TX4248</strain>
    </source>
</reference>
<protein>
    <recommendedName>
        <fullName evidence="4">DUF1307 domain-containing protein</fullName>
    </recommendedName>
</protein>
<evidence type="ECO:0008006" key="4">
    <source>
        <dbReference type="Google" id="ProtNLM"/>
    </source>
</evidence>
<dbReference type="InterPro" id="IPR009736">
    <property type="entry name" value="DUF1307"/>
</dbReference>
<dbReference type="PIRSF" id="PIRSF006187">
    <property type="entry name" value="DUF1307"/>
    <property type="match status" value="1"/>
</dbReference>
<accession>A0A125W9D9</accession>
<comment type="caution">
    <text evidence="2">The sequence shown here is derived from an EMBL/GenBank/DDBJ whole genome shotgun (WGS) entry which is preliminary data.</text>
</comment>
<proteinExistence type="predicted"/>
<feature type="region of interest" description="Disordered" evidence="1">
    <location>
        <begin position="122"/>
        <end position="149"/>
    </location>
</feature>
<dbReference type="InterPro" id="IPR036699">
    <property type="entry name" value="YehR-like_sf"/>
</dbReference>
<feature type="compositionally biased region" description="Polar residues" evidence="1">
    <location>
        <begin position="139"/>
        <end position="149"/>
    </location>
</feature>
<dbReference type="Proteomes" id="UP000004846">
    <property type="component" value="Unassembled WGS sequence"/>
</dbReference>
<dbReference type="PROSITE" id="PS51257">
    <property type="entry name" value="PROKAR_LIPOPROTEIN"/>
    <property type="match status" value="1"/>
</dbReference>
<dbReference type="AlphaFoldDB" id="A0A125W9D9"/>
<dbReference type="HOGENOM" id="CLU_126600_1_0_9"/>
<organism evidence="2 3">
    <name type="scientific">Enterococcus faecalis TX4248</name>
    <dbReference type="NCBI Taxonomy" id="749495"/>
    <lineage>
        <taxon>Bacteria</taxon>
        <taxon>Bacillati</taxon>
        <taxon>Bacillota</taxon>
        <taxon>Bacilli</taxon>
        <taxon>Lactobacillales</taxon>
        <taxon>Enterococcaceae</taxon>
        <taxon>Enterococcus</taxon>
    </lineage>
</organism>
<dbReference type="SUPFAM" id="SSF160704">
    <property type="entry name" value="YehR-like"/>
    <property type="match status" value="1"/>
</dbReference>
<dbReference type="RefSeq" id="WP_002355456.1">
    <property type="nucleotide sequence ID" value="NZ_GL454414.1"/>
</dbReference>
<evidence type="ECO:0000256" key="1">
    <source>
        <dbReference type="SAM" id="MobiDB-lite"/>
    </source>
</evidence>
<gene>
    <name evidence="2" type="ORF">HMPREF9498_00344</name>
</gene>
<evidence type="ECO:0000313" key="2">
    <source>
        <dbReference type="EMBL" id="EFM83999.1"/>
    </source>
</evidence>
<evidence type="ECO:0000313" key="3">
    <source>
        <dbReference type="Proteomes" id="UP000004846"/>
    </source>
</evidence>
<sequence>MKKFLRVFLIFIGVFFLASCGSKIETKTFVGSPQDGIDSTLTYTYQGDKVLTQTAKNIVSYDKLGITKEEAKTALEPVSKQYEDIKGLDYKLTYEDKQAIEKLTINYEKLDYDKAKKVDGIQIDGDSSKGISMKKSQELVESQGYTEQK</sequence>